<reference evidence="1 2" key="1">
    <citation type="submission" date="2020-08" db="EMBL/GenBank/DDBJ databases">
        <title>Genomic Encyclopedia of Type Strains, Phase III (KMG-III): the genomes of soil and plant-associated and newly described type strains.</title>
        <authorList>
            <person name="Whitman W."/>
        </authorList>
    </citation>
    <scope>NUCLEOTIDE SEQUENCE [LARGE SCALE GENOMIC DNA]</scope>
    <source>
        <strain evidence="1 2">CECT 7744</strain>
    </source>
</reference>
<comment type="caution">
    <text evidence="1">The sequence shown here is derived from an EMBL/GenBank/DDBJ whole genome shotgun (WGS) entry which is preliminary data.</text>
</comment>
<proteinExistence type="predicted"/>
<evidence type="ECO:0000313" key="2">
    <source>
        <dbReference type="Proteomes" id="UP000518892"/>
    </source>
</evidence>
<dbReference type="EMBL" id="JACHXR010000007">
    <property type="protein sequence ID" value="MBB3231707.1"/>
    <property type="molecule type" value="Genomic_DNA"/>
</dbReference>
<dbReference type="InterPro" id="IPR009752">
    <property type="entry name" value="Phage_Mu_GpJ"/>
</dbReference>
<protein>
    <submittedName>
        <fullName evidence="1">Phage gp36-like protein</fullName>
    </submittedName>
</protein>
<name>A0A7W5EUJ0_9GAMM</name>
<accession>A0A7W5EUJ0</accession>
<sequence length="135" mass="14264">MPYITLQDLIDRFGQDELLQLADDGAGAIDQGEIDLAISDAGGEIDGRVAAGGYDVPLDPVPSIIQAYACDIARYRLYDEHATDQVTKRYEDAIKFLRAVAKGEVLLGIGGDADEPTAGSADFQSAGRVMPGGGF</sequence>
<evidence type="ECO:0000313" key="1">
    <source>
        <dbReference type="EMBL" id="MBB3231707.1"/>
    </source>
</evidence>
<dbReference type="AlphaFoldDB" id="A0A7W5EUJ0"/>
<dbReference type="Pfam" id="PF07030">
    <property type="entry name" value="Phage_Mu_Gp36"/>
    <property type="match status" value="1"/>
</dbReference>
<organism evidence="1 2">
    <name type="scientific">Halomonas stenophila</name>
    <dbReference type="NCBI Taxonomy" id="795312"/>
    <lineage>
        <taxon>Bacteria</taxon>
        <taxon>Pseudomonadati</taxon>
        <taxon>Pseudomonadota</taxon>
        <taxon>Gammaproteobacteria</taxon>
        <taxon>Oceanospirillales</taxon>
        <taxon>Halomonadaceae</taxon>
        <taxon>Halomonas</taxon>
    </lineage>
</organism>
<dbReference type="RefSeq" id="WP_183384184.1">
    <property type="nucleotide sequence ID" value="NZ_JACHXR010000007.1"/>
</dbReference>
<dbReference type="Proteomes" id="UP000518892">
    <property type="component" value="Unassembled WGS sequence"/>
</dbReference>
<gene>
    <name evidence="1" type="ORF">FHR97_002566</name>
</gene>
<keyword evidence="2" id="KW-1185">Reference proteome</keyword>